<evidence type="ECO:0000256" key="2">
    <source>
        <dbReference type="ARBA" id="ARBA00022448"/>
    </source>
</evidence>
<evidence type="ECO:0000256" key="7">
    <source>
        <dbReference type="ARBA" id="ARBA00023136"/>
    </source>
</evidence>
<feature type="transmembrane region" description="Helical" evidence="9">
    <location>
        <begin position="45"/>
        <end position="62"/>
    </location>
</feature>
<evidence type="ECO:0000256" key="8">
    <source>
        <dbReference type="ARBA" id="ARBA00034708"/>
    </source>
</evidence>
<comment type="caution">
    <text evidence="10">The sequence shown here is derived from an EMBL/GenBank/DDBJ whole genome shotgun (WGS) entry which is preliminary data.</text>
</comment>
<evidence type="ECO:0000256" key="9">
    <source>
        <dbReference type="SAM" id="Phobius"/>
    </source>
</evidence>
<dbReference type="PANTHER" id="PTHR33281">
    <property type="entry name" value="UPF0187 PROTEIN YNEE"/>
    <property type="match status" value="1"/>
</dbReference>
<protein>
    <recommendedName>
        <fullName evidence="12">Multidrug transporter</fullName>
    </recommendedName>
</protein>
<evidence type="ECO:0000256" key="3">
    <source>
        <dbReference type="ARBA" id="ARBA00022475"/>
    </source>
</evidence>
<dbReference type="EMBL" id="ABCS01000112">
    <property type="protein sequence ID" value="EDM74864.1"/>
    <property type="molecule type" value="Genomic_DNA"/>
</dbReference>
<comment type="subcellular location">
    <subcellularLocation>
        <location evidence="1">Cell membrane</location>
        <topology evidence="1">Multi-pass membrane protein</topology>
    </subcellularLocation>
</comment>
<comment type="similarity">
    <text evidence="8">Belongs to the anion channel-forming bestrophin (TC 1.A.46) family.</text>
</comment>
<evidence type="ECO:0000256" key="5">
    <source>
        <dbReference type="ARBA" id="ARBA00022989"/>
    </source>
</evidence>
<reference evidence="10 11" key="1">
    <citation type="submission" date="2007-06" db="EMBL/GenBank/DDBJ databases">
        <authorList>
            <person name="Shimkets L."/>
            <person name="Ferriera S."/>
            <person name="Johnson J."/>
            <person name="Kravitz S."/>
            <person name="Beeson K."/>
            <person name="Sutton G."/>
            <person name="Rogers Y.-H."/>
            <person name="Friedman R."/>
            <person name="Frazier M."/>
            <person name="Venter J.C."/>
        </authorList>
    </citation>
    <scope>NUCLEOTIDE SEQUENCE [LARGE SCALE GENOMIC DNA]</scope>
    <source>
        <strain evidence="10 11">SIR-1</strain>
    </source>
</reference>
<dbReference type="PANTHER" id="PTHR33281:SF19">
    <property type="entry name" value="VOLTAGE-DEPENDENT ANION CHANNEL-FORMING PROTEIN YNEE"/>
    <property type="match status" value="1"/>
</dbReference>
<sequence length="333" mass="38084">MYQGYRFSFRASVWWTRHSIVFTTVYASAVACLAFFSGWSWVALPWQPVGLIGVALAFYLGFKNNSAYDRLWEARKIWGGIVNASRSFAVMARDFVHSEEDGDALRKELVHRHVAWLHMLTVELRKITPWEHQGAPSTASRERFGTAMTEADAEQVLAEYVSEDEAEYILSKGNRSSHLLSAQSRRMMELREAGIIDHFRHLAMQELITEFYTLQGKAERIKKFPLPRQWVSANAYCVAIFLALLPFGMVDAFRSAEEPWTIFLAIPGTVVCFWIFWLMDRVGEYSENPFEGLANDVPIRSMARGIEIDIRQMLDETDLPPKRGVVEGTDVVV</sequence>
<accession>A6GGX9</accession>
<keyword evidence="3" id="KW-1003">Cell membrane</keyword>
<name>A6GGX9_9BACT</name>
<dbReference type="GO" id="GO:0005254">
    <property type="term" value="F:chloride channel activity"/>
    <property type="evidence" value="ECO:0007669"/>
    <property type="project" value="InterPro"/>
</dbReference>
<evidence type="ECO:0000313" key="11">
    <source>
        <dbReference type="Proteomes" id="UP000005801"/>
    </source>
</evidence>
<proteinExistence type="inferred from homology"/>
<dbReference type="Proteomes" id="UP000005801">
    <property type="component" value="Unassembled WGS sequence"/>
</dbReference>
<keyword evidence="5 9" id="KW-1133">Transmembrane helix</keyword>
<dbReference type="OrthoDB" id="445589at2"/>
<dbReference type="Pfam" id="PF25539">
    <property type="entry name" value="Bestrophin_2"/>
    <property type="match status" value="1"/>
</dbReference>
<keyword evidence="6" id="KW-0406">Ion transport</keyword>
<organism evidence="10 11">
    <name type="scientific">Plesiocystis pacifica SIR-1</name>
    <dbReference type="NCBI Taxonomy" id="391625"/>
    <lineage>
        <taxon>Bacteria</taxon>
        <taxon>Pseudomonadati</taxon>
        <taxon>Myxococcota</taxon>
        <taxon>Polyangia</taxon>
        <taxon>Nannocystales</taxon>
        <taxon>Nannocystaceae</taxon>
        <taxon>Plesiocystis</taxon>
    </lineage>
</organism>
<evidence type="ECO:0000313" key="10">
    <source>
        <dbReference type="EMBL" id="EDM74864.1"/>
    </source>
</evidence>
<evidence type="ECO:0000256" key="4">
    <source>
        <dbReference type="ARBA" id="ARBA00022692"/>
    </source>
</evidence>
<gene>
    <name evidence="10" type="ORF">PPSIR1_20069</name>
</gene>
<evidence type="ECO:0000256" key="6">
    <source>
        <dbReference type="ARBA" id="ARBA00023065"/>
    </source>
</evidence>
<evidence type="ECO:0008006" key="12">
    <source>
        <dbReference type="Google" id="ProtNLM"/>
    </source>
</evidence>
<dbReference type="InterPro" id="IPR044669">
    <property type="entry name" value="YneE/VCCN1/2-like"/>
</dbReference>
<feature type="transmembrane region" description="Helical" evidence="9">
    <location>
        <begin position="20"/>
        <end position="39"/>
    </location>
</feature>
<dbReference type="GO" id="GO:0005886">
    <property type="term" value="C:plasma membrane"/>
    <property type="evidence" value="ECO:0007669"/>
    <property type="project" value="UniProtKB-SubCell"/>
</dbReference>
<keyword evidence="7 9" id="KW-0472">Membrane</keyword>
<dbReference type="eggNOG" id="COG3781">
    <property type="taxonomic scope" value="Bacteria"/>
</dbReference>
<dbReference type="AlphaFoldDB" id="A6GGX9"/>
<dbReference type="PROSITE" id="PS51257">
    <property type="entry name" value="PROKAR_LIPOPROTEIN"/>
    <property type="match status" value="1"/>
</dbReference>
<dbReference type="RefSeq" id="WP_006975967.1">
    <property type="nucleotide sequence ID" value="NZ_ABCS01000112.1"/>
</dbReference>
<keyword evidence="11" id="KW-1185">Reference proteome</keyword>
<keyword evidence="2" id="KW-0813">Transport</keyword>
<feature type="transmembrane region" description="Helical" evidence="9">
    <location>
        <begin position="260"/>
        <end position="279"/>
    </location>
</feature>
<feature type="transmembrane region" description="Helical" evidence="9">
    <location>
        <begin position="230"/>
        <end position="248"/>
    </location>
</feature>
<evidence type="ECO:0000256" key="1">
    <source>
        <dbReference type="ARBA" id="ARBA00004651"/>
    </source>
</evidence>
<keyword evidence="4 9" id="KW-0812">Transmembrane</keyword>